<gene>
    <name evidence="1" type="ORF">AQJ91_14580</name>
</gene>
<sequence length="216" mass="23612">MATVVTLRRAPAAPFLPVETHGRPVCMITMLALAEGDTAERLLAPLRALGRPLLDLVRLRPYTALQSMTDTVVPAGRHYYWKSTGLRELDDDVIDTLTEHAARARSPRSYAILFHLGGAVAETDPAATAFAHRAVPHHLNVNAVWPPRQDDSLGAVERAWARDYVAALAPYQDGVYVNFLDRDDRARLSEAFGATARARLAALRRRLDPDGVSGGA</sequence>
<evidence type="ECO:0000313" key="2">
    <source>
        <dbReference type="Proteomes" id="UP000053260"/>
    </source>
</evidence>
<keyword evidence="2" id="KW-1185">Reference proteome</keyword>
<dbReference type="EMBL" id="LMXB01000038">
    <property type="protein sequence ID" value="KUO20366.1"/>
    <property type="molecule type" value="Genomic_DNA"/>
</dbReference>
<evidence type="ECO:0000313" key="1">
    <source>
        <dbReference type="EMBL" id="KUO20366.1"/>
    </source>
</evidence>
<organism evidence="1 2">
    <name type="scientific">Streptomyces dysideae</name>
    <dbReference type="NCBI Taxonomy" id="909626"/>
    <lineage>
        <taxon>Bacteria</taxon>
        <taxon>Bacillati</taxon>
        <taxon>Actinomycetota</taxon>
        <taxon>Actinomycetes</taxon>
        <taxon>Kitasatosporales</taxon>
        <taxon>Streptomycetaceae</taxon>
        <taxon>Streptomyces</taxon>
    </lineage>
</organism>
<protein>
    <submittedName>
        <fullName evidence="1">Uncharacterized protein</fullName>
    </submittedName>
</protein>
<accession>A0A101V0P0</accession>
<dbReference type="Proteomes" id="UP000053260">
    <property type="component" value="Unassembled WGS sequence"/>
</dbReference>
<dbReference type="AlphaFoldDB" id="A0A101V0P0"/>
<comment type="caution">
    <text evidence="1">The sequence shown here is derived from an EMBL/GenBank/DDBJ whole genome shotgun (WGS) entry which is preliminary data.</text>
</comment>
<name>A0A101V0P0_9ACTN</name>
<proteinExistence type="predicted"/>
<dbReference type="Gene3D" id="3.40.462.20">
    <property type="match status" value="1"/>
</dbReference>
<dbReference type="STRING" id="909626.AQJ91_14580"/>
<reference evidence="1 2" key="1">
    <citation type="submission" date="2015-10" db="EMBL/GenBank/DDBJ databases">
        <title>Draft genome sequence of Streptomyces sp. RV15, isolated from a marine sponge.</title>
        <authorList>
            <person name="Ruckert C."/>
            <person name="Abdelmohsen U.R."/>
            <person name="Winkler A."/>
            <person name="Hentschel U."/>
            <person name="Kalinowski J."/>
            <person name="Kampfer P."/>
            <person name="Glaeser S."/>
        </authorList>
    </citation>
    <scope>NUCLEOTIDE SEQUENCE [LARGE SCALE GENOMIC DNA]</scope>
    <source>
        <strain evidence="1 2">RV15</strain>
    </source>
</reference>